<feature type="transmembrane region" description="Helical" evidence="5">
    <location>
        <begin position="410"/>
        <end position="430"/>
    </location>
</feature>
<organism evidence="6 7">
    <name type="scientific">Schistosoma margrebowiei</name>
    <dbReference type="NCBI Taxonomy" id="48269"/>
    <lineage>
        <taxon>Eukaryota</taxon>
        <taxon>Metazoa</taxon>
        <taxon>Spiralia</taxon>
        <taxon>Lophotrochozoa</taxon>
        <taxon>Platyhelminthes</taxon>
        <taxon>Trematoda</taxon>
        <taxon>Digenea</taxon>
        <taxon>Strigeidida</taxon>
        <taxon>Schistosomatoidea</taxon>
        <taxon>Schistosomatidae</taxon>
        <taxon>Schistosoma</taxon>
    </lineage>
</organism>
<dbReference type="WBParaSite" id="SMRG1_11640.12">
    <property type="protein sequence ID" value="SMRG1_11640.12"/>
    <property type="gene ID" value="SMRG1_11640"/>
</dbReference>
<comment type="subcellular location">
    <subcellularLocation>
        <location evidence="1">Membrane</location>
        <topology evidence="1">Multi-pass membrane protein</topology>
    </subcellularLocation>
</comment>
<evidence type="ECO:0000256" key="3">
    <source>
        <dbReference type="ARBA" id="ARBA00022989"/>
    </source>
</evidence>
<protein>
    <submittedName>
        <fullName evidence="7">Uncharacterized protein</fullName>
    </submittedName>
</protein>
<feature type="transmembrane region" description="Helical" evidence="5">
    <location>
        <begin position="436"/>
        <end position="461"/>
    </location>
</feature>
<dbReference type="PANTHER" id="PTHR23507:SF1">
    <property type="entry name" value="FI18259P1-RELATED"/>
    <property type="match status" value="1"/>
</dbReference>
<dbReference type="PANTHER" id="PTHR23507">
    <property type="entry name" value="ZGC:174356"/>
    <property type="match status" value="1"/>
</dbReference>
<proteinExistence type="predicted"/>
<dbReference type="Proteomes" id="UP000050790">
    <property type="component" value="Unassembled WGS sequence"/>
</dbReference>
<name>A0AA84Z6S9_9TREM</name>
<evidence type="ECO:0000313" key="6">
    <source>
        <dbReference type="Proteomes" id="UP000050790"/>
    </source>
</evidence>
<evidence type="ECO:0000256" key="2">
    <source>
        <dbReference type="ARBA" id="ARBA00022692"/>
    </source>
</evidence>
<keyword evidence="2 5" id="KW-0812">Transmembrane</keyword>
<keyword evidence="4 5" id="KW-0472">Membrane</keyword>
<keyword evidence="3 5" id="KW-1133">Transmembrane helix</keyword>
<feature type="transmembrane region" description="Helical" evidence="5">
    <location>
        <begin position="308"/>
        <end position="332"/>
    </location>
</feature>
<dbReference type="GO" id="GO:0022857">
    <property type="term" value="F:transmembrane transporter activity"/>
    <property type="evidence" value="ECO:0007669"/>
    <property type="project" value="TreeGrafter"/>
</dbReference>
<accession>A0AA84Z6S9</accession>
<feature type="transmembrane region" description="Helical" evidence="5">
    <location>
        <begin position="191"/>
        <end position="210"/>
    </location>
</feature>
<dbReference type="InterPro" id="IPR036259">
    <property type="entry name" value="MFS_trans_sf"/>
</dbReference>
<dbReference type="SUPFAM" id="SSF103473">
    <property type="entry name" value="MFS general substrate transporter"/>
    <property type="match status" value="1"/>
</dbReference>
<evidence type="ECO:0000313" key="7">
    <source>
        <dbReference type="WBParaSite" id="SMRG1_11640.12"/>
    </source>
</evidence>
<feature type="transmembrane region" description="Helical" evidence="5">
    <location>
        <begin position="112"/>
        <end position="133"/>
    </location>
</feature>
<feature type="transmembrane region" description="Helical" evidence="5">
    <location>
        <begin position="79"/>
        <end position="105"/>
    </location>
</feature>
<evidence type="ECO:0000256" key="1">
    <source>
        <dbReference type="ARBA" id="ARBA00004141"/>
    </source>
</evidence>
<feature type="transmembrane region" description="Helical" evidence="5">
    <location>
        <begin position="139"/>
        <end position="158"/>
    </location>
</feature>
<dbReference type="Gene3D" id="1.20.1250.20">
    <property type="entry name" value="MFS general substrate transporter like domains"/>
    <property type="match status" value="1"/>
</dbReference>
<evidence type="ECO:0000256" key="5">
    <source>
        <dbReference type="SAM" id="Phobius"/>
    </source>
</evidence>
<dbReference type="GO" id="GO:0016020">
    <property type="term" value="C:membrane"/>
    <property type="evidence" value="ECO:0007669"/>
    <property type="project" value="UniProtKB-SubCell"/>
</dbReference>
<feature type="transmembrane region" description="Helical" evidence="5">
    <location>
        <begin position="12"/>
        <end position="36"/>
    </location>
</feature>
<sequence>MLKCDSIWNLRNKFLILLAMLLIPLYISLELCFFISDQYVFYRCAIDEGLSYDVKDGKFELIASNESDKLLLKEGQRRAAWIGACNHSVRLLFGLLTTMIIGYISDHFGRRLSLGIMIIGEALQIITLSVVVLLQANPWLTIIPGLFDGFIGGGLLSIQAQVSASLTDLVCKESIDNNDVTNSQLTNQNNLWTLFTWFDGLALISLSLSNPIGGTLLYRGGFQLPVIICNILVGISLLIIFFLPESNMGFRPKCLNINNLNNDQDCKNDSSNIEIIFVRSRNLSFWEVNCQNIHNSFKILSGKYKQHILTGLIVFLLSTVTSTDLYIIYIYLMGYPFLWNSQDVGIYSIFMMFMNRIILGISHLFTTFTANTLVYIATIPRFAKGLNNPILRTLISMWTDQLKQGMIHSFVAFVSRLGVLICFSVLILIYSSTTHLFPGTVFLVCSSLIIIALITTGYVIYVDFIQ</sequence>
<evidence type="ECO:0000256" key="4">
    <source>
        <dbReference type="ARBA" id="ARBA00023136"/>
    </source>
</evidence>
<dbReference type="AlphaFoldDB" id="A0AA84Z6S9"/>
<feature type="transmembrane region" description="Helical" evidence="5">
    <location>
        <begin position="222"/>
        <end position="243"/>
    </location>
</feature>
<reference evidence="7" key="1">
    <citation type="submission" date="2023-11" db="UniProtKB">
        <authorList>
            <consortium name="WormBaseParasite"/>
        </authorList>
    </citation>
    <scope>IDENTIFICATION</scope>
</reference>